<name>A0A0B6Y775_9EUPU</name>
<evidence type="ECO:0000313" key="1">
    <source>
        <dbReference type="EMBL" id="CEK51696.1"/>
    </source>
</evidence>
<proteinExistence type="predicted"/>
<protein>
    <submittedName>
        <fullName evidence="1">Uncharacterized protein</fullName>
    </submittedName>
</protein>
<accession>A0A0B6Y775</accession>
<dbReference type="AlphaFoldDB" id="A0A0B6Y775"/>
<sequence length="58" mass="6749">MSKMICIFGPAIYKVDHDSTIIEMYISTSVYVINKCLPKINILHFSLVYIFIYSQITE</sequence>
<dbReference type="EMBL" id="HACG01004831">
    <property type="protein sequence ID" value="CEK51696.1"/>
    <property type="molecule type" value="Transcribed_RNA"/>
</dbReference>
<organism evidence="1">
    <name type="scientific">Arion vulgaris</name>
    <dbReference type="NCBI Taxonomy" id="1028688"/>
    <lineage>
        <taxon>Eukaryota</taxon>
        <taxon>Metazoa</taxon>
        <taxon>Spiralia</taxon>
        <taxon>Lophotrochozoa</taxon>
        <taxon>Mollusca</taxon>
        <taxon>Gastropoda</taxon>
        <taxon>Heterobranchia</taxon>
        <taxon>Euthyneura</taxon>
        <taxon>Panpulmonata</taxon>
        <taxon>Eupulmonata</taxon>
        <taxon>Stylommatophora</taxon>
        <taxon>Helicina</taxon>
        <taxon>Arionoidea</taxon>
        <taxon>Arionidae</taxon>
        <taxon>Arion</taxon>
    </lineage>
</organism>
<reference evidence="1" key="1">
    <citation type="submission" date="2014-12" db="EMBL/GenBank/DDBJ databases">
        <title>Insight into the proteome of Arion vulgaris.</title>
        <authorList>
            <person name="Aradska J."/>
            <person name="Bulat T."/>
            <person name="Smidak R."/>
            <person name="Sarate P."/>
            <person name="Gangsoo J."/>
            <person name="Sialana F."/>
            <person name="Bilban M."/>
            <person name="Lubec G."/>
        </authorList>
    </citation>
    <scope>NUCLEOTIDE SEQUENCE</scope>
    <source>
        <tissue evidence="1">Skin</tissue>
    </source>
</reference>
<gene>
    <name evidence="1" type="primary">ORF14135</name>
</gene>